<accession>A0A8J2P916</accession>
<feature type="non-terminal residue" evidence="1">
    <location>
        <position position="13"/>
    </location>
</feature>
<name>A0A8J2P916_9HEXA</name>
<dbReference type="Proteomes" id="UP000708208">
    <property type="component" value="Unassembled WGS sequence"/>
</dbReference>
<feature type="non-terminal residue" evidence="1">
    <location>
        <position position="1"/>
    </location>
</feature>
<proteinExistence type="predicted"/>
<organism evidence="1 2">
    <name type="scientific">Allacma fusca</name>
    <dbReference type="NCBI Taxonomy" id="39272"/>
    <lineage>
        <taxon>Eukaryota</taxon>
        <taxon>Metazoa</taxon>
        <taxon>Ecdysozoa</taxon>
        <taxon>Arthropoda</taxon>
        <taxon>Hexapoda</taxon>
        <taxon>Collembola</taxon>
        <taxon>Symphypleona</taxon>
        <taxon>Sminthuridae</taxon>
        <taxon>Allacma</taxon>
    </lineage>
</organism>
<reference evidence="1" key="1">
    <citation type="submission" date="2021-06" db="EMBL/GenBank/DDBJ databases">
        <authorList>
            <person name="Hodson N. C."/>
            <person name="Mongue J. A."/>
            <person name="Jaron S. K."/>
        </authorList>
    </citation>
    <scope>NUCLEOTIDE SEQUENCE</scope>
</reference>
<comment type="caution">
    <text evidence="1">The sequence shown here is derived from an EMBL/GenBank/DDBJ whole genome shotgun (WGS) entry which is preliminary data.</text>
</comment>
<gene>
    <name evidence="1" type="ORF">AFUS01_LOCUS19433</name>
</gene>
<keyword evidence="2" id="KW-1185">Reference proteome</keyword>
<protein>
    <submittedName>
        <fullName evidence="1">Uncharacterized protein</fullName>
    </submittedName>
</protein>
<evidence type="ECO:0000313" key="2">
    <source>
        <dbReference type="Proteomes" id="UP000708208"/>
    </source>
</evidence>
<evidence type="ECO:0000313" key="1">
    <source>
        <dbReference type="EMBL" id="CAG7730817.1"/>
    </source>
</evidence>
<dbReference type="EMBL" id="CAJVCH010200674">
    <property type="protein sequence ID" value="CAG7730817.1"/>
    <property type="molecule type" value="Genomic_DNA"/>
</dbReference>
<sequence>GFQTFSEGFERTE</sequence>